<evidence type="ECO:0000313" key="6">
    <source>
        <dbReference type="EMBL" id="VUW91096.1"/>
    </source>
</evidence>
<evidence type="ECO:0000256" key="2">
    <source>
        <dbReference type="ARBA" id="ARBA00024867"/>
    </source>
</evidence>
<evidence type="ECO:0000313" key="7">
    <source>
        <dbReference type="Proteomes" id="UP000398619"/>
    </source>
</evidence>
<evidence type="ECO:0000256" key="3">
    <source>
        <dbReference type="PROSITE-ProRule" id="PRU00169"/>
    </source>
</evidence>
<sequence length="194" mass="23105">MINIAICDDDKVILSEIKNLLLNIAEKNFIKIDVNTYYDGSSLEKDINKGEVFDLLYLDIEMSQNGILTAKRLRERGYDVLIIYISSYEKYFRELFEVNTFRFLGKPIDKQKCQKYLLEAVELINRNKKYFSYQYNREIFRIKINSILYFESNKRKVMIHRVDGKVLEYYGKLDDVEKEVVALDISLVLSEFWV</sequence>
<dbReference type="InterPro" id="IPR011006">
    <property type="entry name" value="CheY-like_superfamily"/>
</dbReference>
<dbReference type="InterPro" id="IPR001789">
    <property type="entry name" value="Sig_transdc_resp-reg_receiver"/>
</dbReference>
<comment type="function">
    <text evidence="2">May play the central regulatory role in sporulation. It may be an element of the effector pathway responsible for the activation of sporulation genes in response to nutritional stress. Spo0A may act in concert with spo0H (a sigma factor) to control the expression of some genes that are critical to the sporulation process.</text>
</comment>
<accession>A0A564S7H1</accession>
<protein>
    <recommendedName>
        <fullName evidence="1">Stage 0 sporulation protein A homolog</fullName>
    </recommendedName>
</protein>
<reference evidence="6 7" key="1">
    <citation type="submission" date="2019-07" db="EMBL/GenBank/DDBJ databases">
        <authorList>
            <person name="Hibberd C M."/>
            <person name="Gehrig L. J."/>
            <person name="Chang H.-W."/>
            <person name="Venkatesh S."/>
        </authorList>
    </citation>
    <scope>NUCLEOTIDE SEQUENCE [LARGE SCALE GENOMIC DNA]</scope>
    <source>
        <strain evidence="6">Dorea_longicatena_SSTS_Bg7063</strain>
    </source>
</reference>
<keyword evidence="3" id="KW-0597">Phosphoprotein</keyword>
<feature type="domain" description="Response regulatory" evidence="4">
    <location>
        <begin position="3"/>
        <end position="121"/>
    </location>
</feature>
<organism evidence="6 7">
    <name type="scientific">Dorea longicatena</name>
    <dbReference type="NCBI Taxonomy" id="88431"/>
    <lineage>
        <taxon>Bacteria</taxon>
        <taxon>Bacillati</taxon>
        <taxon>Bacillota</taxon>
        <taxon>Clostridia</taxon>
        <taxon>Lachnospirales</taxon>
        <taxon>Lachnospiraceae</taxon>
        <taxon>Dorea</taxon>
    </lineage>
</organism>
<dbReference type="PROSITE" id="PS50930">
    <property type="entry name" value="HTH_LYTTR"/>
    <property type="match status" value="1"/>
</dbReference>
<dbReference type="GO" id="GO:0000160">
    <property type="term" value="P:phosphorelay signal transduction system"/>
    <property type="evidence" value="ECO:0007669"/>
    <property type="project" value="InterPro"/>
</dbReference>
<dbReference type="SUPFAM" id="SSF52172">
    <property type="entry name" value="CheY-like"/>
    <property type="match status" value="1"/>
</dbReference>
<proteinExistence type="predicted"/>
<dbReference type="Proteomes" id="UP000398619">
    <property type="component" value="Unassembled WGS sequence"/>
</dbReference>
<name>A0A564S7H1_9FIRM</name>
<dbReference type="AlphaFoldDB" id="A0A564S7H1"/>
<feature type="domain" description="HTH LytTR-type" evidence="5">
    <location>
        <begin position="131"/>
        <end position="179"/>
    </location>
</feature>
<dbReference type="EMBL" id="CABHNM010000008">
    <property type="protein sequence ID" value="VUW91096.1"/>
    <property type="molecule type" value="Genomic_DNA"/>
</dbReference>
<dbReference type="InterPro" id="IPR007492">
    <property type="entry name" value="LytTR_DNA-bd_dom"/>
</dbReference>
<feature type="modified residue" description="4-aspartylphosphate" evidence="3">
    <location>
        <position position="59"/>
    </location>
</feature>
<dbReference type="Pfam" id="PF04397">
    <property type="entry name" value="LytTR"/>
    <property type="match status" value="1"/>
</dbReference>
<dbReference type="Gene3D" id="2.40.50.1020">
    <property type="entry name" value="LytTr DNA-binding domain"/>
    <property type="match status" value="1"/>
</dbReference>
<dbReference type="Gene3D" id="3.40.50.2300">
    <property type="match status" value="1"/>
</dbReference>
<dbReference type="GO" id="GO:0003677">
    <property type="term" value="F:DNA binding"/>
    <property type="evidence" value="ECO:0007669"/>
    <property type="project" value="InterPro"/>
</dbReference>
<evidence type="ECO:0000259" key="5">
    <source>
        <dbReference type="PROSITE" id="PS50930"/>
    </source>
</evidence>
<dbReference type="Pfam" id="PF00072">
    <property type="entry name" value="Response_reg"/>
    <property type="match status" value="1"/>
</dbReference>
<gene>
    <name evidence="6" type="ORF">DLSSTS7063_00310</name>
</gene>
<evidence type="ECO:0000259" key="4">
    <source>
        <dbReference type="PROSITE" id="PS50110"/>
    </source>
</evidence>
<dbReference type="SMART" id="SM00448">
    <property type="entry name" value="REC"/>
    <property type="match status" value="1"/>
</dbReference>
<evidence type="ECO:0000256" key="1">
    <source>
        <dbReference type="ARBA" id="ARBA00018672"/>
    </source>
</evidence>
<dbReference type="RefSeq" id="WP_144099686.1">
    <property type="nucleotide sequence ID" value="NZ_CABHNM010000008.1"/>
</dbReference>
<dbReference type="PROSITE" id="PS50110">
    <property type="entry name" value="RESPONSE_REGULATORY"/>
    <property type="match status" value="1"/>
</dbReference>